<dbReference type="Pfam" id="PF00112">
    <property type="entry name" value="Peptidase_C1"/>
    <property type="match status" value="1"/>
</dbReference>
<dbReference type="PANTHER" id="PTHR12411">
    <property type="entry name" value="CYSTEINE PROTEASE FAMILY C1-RELATED"/>
    <property type="match status" value="1"/>
</dbReference>
<proteinExistence type="inferred from homology"/>
<feature type="signal peptide" evidence="2">
    <location>
        <begin position="1"/>
        <end position="29"/>
    </location>
</feature>
<evidence type="ECO:0000256" key="1">
    <source>
        <dbReference type="ARBA" id="ARBA00008455"/>
    </source>
</evidence>
<dbReference type="STRING" id="307507.A0A2V0P978"/>
<comment type="similarity">
    <text evidence="1">Belongs to the peptidase C1 family.</text>
</comment>
<name>A0A2V0P978_9CHLO</name>
<evidence type="ECO:0000313" key="4">
    <source>
        <dbReference type="EMBL" id="GBF93717.1"/>
    </source>
</evidence>
<dbReference type="InterPro" id="IPR013128">
    <property type="entry name" value="Peptidase_C1A"/>
</dbReference>
<feature type="chain" id="PRO_5018590869" description="Peptidase C1A papain C-terminal domain-containing protein" evidence="2">
    <location>
        <begin position="30"/>
        <end position="443"/>
    </location>
</feature>
<reference evidence="4 5" key="1">
    <citation type="journal article" date="2018" name="Sci. Rep.">
        <title>Raphidocelis subcapitata (=Pseudokirchneriella subcapitata) provides an insight into genome evolution and environmental adaptations in the Sphaeropleales.</title>
        <authorList>
            <person name="Suzuki S."/>
            <person name="Yamaguchi H."/>
            <person name="Nakajima N."/>
            <person name="Kawachi M."/>
        </authorList>
    </citation>
    <scope>NUCLEOTIDE SEQUENCE [LARGE SCALE GENOMIC DNA]</scope>
    <source>
        <strain evidence="4 5">NIES-35</strain>
    </source>
</reference>
<accession>A0A2V0P978</accession>
<evidence type="ECO:0000313" key="5">
    <source>
        <dbReference type="Proteomes" id="UP000247498"/>
    </source>
</evidence>
<keyword evidence="5" id="KW-1185">Reference proteome</keyword>
<dbReference type="SUPFAM" id="SSF54001">
    <property type="entry name" value="Cysteine proteinases"/>
    <property type="match status" value="1"/>
</dbReference>
<dbReference type="OrthoDB" id="544592at2759"/>
<gene>
    <name evidence="4" type="ORF">Rsub_06820</name>
</gene>
<dbReference type="InterPro" id="IPR038765">
    <property type="entry name" value="Papain-like_cys_pep_sf"/>
</dbReference>
<dbReference type="InParanoid" id="A0A2V0P978"/>
<dbReference type="GO" id="GO:0008234">
    <property type="term" value="F:cysteine-type peptidase activity"/>
    <property type="evidence" value="ECO:0007669"/>
    <property type="project" value="InterPro"/>
</dbReference>
<evidence type="ECO:0000256" key="2">
    <source>
        <dbReference type="SAM" id="SignalP"/>
    </source>
</evidence>
<dbReference type="GO" id="GO:0006508">
    <property type="term" value="P:proteolysis"/>
    <property type="evidence" value="ECO:0007669"/>
    <property type="project" value="InterPro"/>
</dbReference>
<dbReference type="SMART" id="SM00645">
    <property type="entry name" value="Pept_C1"/>
    <property type="match status" value="1"/>
</dbReference>
<keyword evidence="2" id="KW-0732">Signal</keyword>
<organism evidence="4 5">
    <name type="scientific">Raphidocelis subcapitata</name>
    <dbReference type="NCBI Taxonomy" id="307507"/>
    <lineage>
        <taxon>Eukaryota</taxon>
        <taxon>Viridiplantae</taxon>
        <taxon>Chlorophyta</taxon>
        <taxon>core chlorophytes</taxon>
        <taxon>Chlorophyceae</taxon>
        <taxon>CS clade</taxon>
        <taxon>Sphaeropleales</taxon>
        <taxon>Selenastraceae</taxon>
        <taxon>Raphidocelis</taxon>
    </lineage>
</organism>
<evidence type="ECO:0000259" key="3">
    <source>
        <dbReference type="SMART" id="SM00645"/>
    </source>
</evidence>
<dbReference type="Proteomes" id="UP000247498">
    <property type="component" value="Unassembled WGS sequence"/>
</dbReference>
<dbReference type="Gene3D" id="3.90.70.10">
    <property type="entry name" value="Cysteine proteinases"/>
    <property type="match status" value="1"/>
</dbReference>
<sequence length="443" mass="46548">MAPRHAVRAAPLCAALLLAFALLATPASADDEAPLADPPVVGEPVPMAASIAALAPATARAEAKAQGAVLADKMREEVATAKAEAKAALDNADATWQSYLAAQQSQIAEAKASAGDGGELPKSLSVLAADGDAGARALARRKAVFLRNLRDINRRNAKSGDMLVFGVNNFTHLSAKEFKDIYLSSVFPPTAPEDSGRKLLQTKDTLQCNKKVNFPFGGVTPKAIDHRSLGTVTPAKNQGQCGSCAAFAAASAFESAFIAKWGATKGYTARNTDLSEQDLLSCTSGDGCEGAWPNVYVDRVACKGTLFEAAASYKASDSDRCPSVTREASGVKSWSYVPGNERSFAQALSHNPIAITVSGNELQSYRAGVYNCGGNQPMNHAITIVAYKTSVPMSNGEKWNIFPAKNSWGSGWGESGFVNFRANCGGTGSLKIYEYQAVLPIRG</sequence>
<dbReference type="EMBL" id="BDRX01000043">
    <property type="protein sequence ID" value="GBF93717.1"/>
    <property type="molecule type" value="Genomic_DNA"/>
</dbReference>
<comment type="caution">
    <text evidence="4">The sequence shown here is derived from an EMBL/GenBank/DDBJ whole genome shotgun (WGS) entry which is preliminary data.</text>
</comment>
<protein>
    <recommendedName>
        <fullName evidence="3">Peptidase C1A papain C-terminal domain-containing protein</fullName>
    </recommendedName>
</protein>
<dbReference type="AlphaFoldDB" id="A0A2V0P978"/>
<dbReference type="InterPro" id="IPR000668">
    <property type="entry name" value="Peptidase_C1A_C"/>
</dbReference>
<feature type="domain" description="Peptidase C1A papain C-terminal" evidence="3">
    <location>
        <begin position="220"/>
        <end position="441"/>
    </location>
</feature>